<feature type="compositionally biased region" description="Acidic residues" evidence="4">
    <location>
        <begin position="31"/>
        <end position="50"/>
    </location>
</feature>
<feature type="compositionally biased region" description="Basic and acidic residues" evidence="4">
    <location>
        <begin position="100"/>
        <end position="117"/>
    </location>
</feature>
<dbReference type="Pfam" id="PF01546">
    <property type="entry name" value="Peptidase_M20"/>
    <property type="match status" value="1"/>
</dbReference>
<proteinExistence type="inferred from homology"/>
<dbReference type="FunFam" id="3.30.70.360:FF:000001">
    <property type="entry name" value="N-acetyldiaminopimelate deacetylase"/>
    <property type="match status" value="1"/>
</dbReference>
<dbReference type="SUPFAM" id="SSF55031">
    <property type="entry name" value="Bacterial exopeptidase dimerisation domain"/>
    <property type="match status" value="1"/>
</dbReference>
<comment type="similarity">
    <text evidence="1">Belongs to the peptidase M20 family.</text>
</comment>
<evidence type="ECO:0000256" key="4">
    <source>
        <dbReference type="SAM" id="MobiDB-lite"/>
    </source>
</evidence>
<feature type="region of interest" description="Disordered" evidence="4">
    <location>
        <begin position="1"/>
        <end position="117"/>
    </location>
</feature>
<gene>
    <name evidence="6" type="ORF">AC579_10241</name>
</gene>
<dbReference type="SUPFAM" id="SSF53187">
    <property type="entry name" value="Zn-dependent exopeptidases"/>
    <property type="match status" value="1"/>
</dbReference>
<dbReference type="Gene3D" id="3.40.630.10">
    <property type="entry name" value="Zn peptidases"/>
    <property type="match status" value="1"/>
</dbReference>
<comment type="caution">
    <text evidence="6">The sequence shown here is derived from an EMBL/GenBank/DDBJ whole genome shotgun (WGS) entry which is preliminary data.</text>
</comment>
<evidence type="ECO:0000256" key="2">
    <source>
        <dbReference type="ARBA" id="ARBA00006247"/>
    </source>
</evidence>
<dbReference type="PANTHER" id="PTHR11014">
    <property type="entry name" value="PEPTIDASE M20 FAMILY MEMBER"/>
    <property type="match status" value="1"/>
</dbReference>
<evidence type="ECO:0000259" key="5">
    <source>
        <dbReference type="Pfam" id="PF07687"/>
    </source>
</evidence>
<dbReference type="AlphaFoldDB" id="A0A139I1E7"/>
<evidence type="ECO:0000313" key="7">
    <source>
        <dbReference type="Proteomes" id="UP000073492"/>
    </source>
</evidence>
<reference evidence="6 7" key="1">
    <citation type="submission" date="2015-07" db="EMBL/GenBank/DDBJ databases">
        <title>Comparative genomics of the Sigatoka disease complex on banana suggests a link between parallel evolutionary changes in Pseudocercospora fijiensis and Pseudocercospora eumusae and increased virulence on the banana host.</title>
        <authorList>
            <person name="Chang T.-C."/>
            <person name="Salvucci A."/>
            <person name="Crous P.W."/>
            <person name="Stergiopoulos I."/>
        </authorList>
    </citation>
    <scope>NUCLEOTIDE SEQUENCE [LARGE SCALE GENOMIC DNA]</scope>
    <source>
        <strain evidence="6 7">CBS 116634</strain>
    </source>
</reference>
<dbReference type="InterPro" id="IPR002933">
    <property type="entry name" value="Peptidase_M20"/>
</dbReference>
<dbReference type="Gene3D" id="3.30.70.360">
    <property type="match status" value="1"/>
</dbReference>
<keyword evidence="3" id="KW-0378">Hydrolase</keyword>
<dbReference type="STRING" id="113226.A0A139I1E7"/>
<dbReference type="InterPro" id="IPR011650">
    <property type="entry name" value="Peptidase_M20_dimer"/>
</dbReference>
<sequence>MPKRRRERDRPKAGPESAYNPNKRVLLSYGSDDDEPEEGPEQEDVAVDAELEGRNIANYQMTEHPESDDEFGLGAQSEPAEHTETGQAATEAAEGESTGEEEKTPARPSEGYKIDARKNYETNQYMAVGMESEDDGYDSTTEEAMAYLRTVKNERRAMPEILSALRAEPDEAELDAEEDVEKDGYPVEDGTYIGRPDAPVTTAEDDTSDPQRVFTESLKDKFYIQRDQLHTLPSAEKVAALGDHHPISFPQGSNKAYAEWHRLLSSKPPKAAQLQSLDQDSVFNLLALLQKAYLVKGRNLRNVTSAWMWSLLARLDDVGSMSNDQVFPLRELGKKAIFLQLHFNNPEAAAQLETLQQGEAAGHQANGGAEISTQYDTDGVATKATERPPSSPSNQSRTFHAVASENTLATLDMILVVIETPLSTLLMIMAAISEIVNKYRPDLAEYEELYKYYHANPELSNQESETAAHICTYLREKISSDFDIRPNIGGHGIAALFHNGSGPTVLLRADFDALPVEERTGLEYASKKRMRDADGVEKPVMHACGHDMHITSLLAAAQTLVSAKELWSGTLLLAFQPAEERGTGARAMVDDGMYDPKKHNVPIPDVCLGGHVVPWRAGLIGTRPGLIATSADSMRITLHGRGGHASMPDRLIDPVVMAASTILKLQTIVSREVDAFDTAVVTVASIQAGDAENVVVDDARIAVDVRAVNPKTREKVLASIRRIVNAESLASNAVKEPTIQITRNFPLTINDEATTSRLSESFAAHFPSIKENPSGFNSCCDKLGGSEDFSILGTAVDSPCCFFMYGGTPHEMWDQAEKEDNLSESIPINHSGLFAPAIQPTLTTGVDAYVVGALTFLGKK</sequence>
<dbReference type="GO" id="GO:0016787">
    <property type="term" value="F:hydrolase activity"/>
    <property type="evidence" value="ECO:0007669"/>
    <property type="project" value="UniProtKB-KW"/>
</dbReference>
<dbReference type="InterPro" id="IPR036264">
    <property type="entry name" value="Bact_exopeptidase_dim_dom"/>
</dbReference>
<dbReference type="Proteomes" id="UP000073492">
    <property type="component" value="Unassembled WGS sequence"/>
</dbReference>
<comment type="similarity">
    <text evidence="2">Belongs to the peptidase M20A family.</text>
</comment>
<dbReference type="NCBIfam" id="TIGR01891">
    <property type="entry name" value="amidohydrolases"/>
    <property type="match status" value="1"/>
</dbReference>
<keyword evidence="7" id="KW-1185">Reference proteome</keyword>
<dbReference type="Gene3D" id="1.20.58.1070">
    <property type="match status" value="1"/>
</dbReference>
<dbReference type="InterPro" id="IPR017439">
    <property type="entry name" value="Amidohydrolase"/>
</dbReference>
<dbReference type="EMBL" id="LFZO01000433">
    <property type="protein sequence ID" value="KXT08540.1"/>
    <property type="molecule type" value="Genomic_DNA"/>
</dbReference>
<dbReference type="GO" id="GO:0000387">
    <property type="term" value="P:spliceosomal snRNP assembly"/>
    <property type="evidence" value="ECO:0007669"/>
    <property type="project" value="InterPro"/>
</dbReference>
<name>A0A139I1E7_9PEZI</name>
<dbReference type="Pfam" id="PF07687">
    <property type="entry name" value="M20_dimer"/>
    <property type="match status" value="1"/>
</dbReference>
<accession>A0A139I1E7</accession>
<evidence type="ECO:0000256" key="1">
    <source>
        <dbReference type="ARBA" id="ARBA00006153"/>
    </source>
</evidence>
<evidence type="ECO:0000313" key="6">
    <source>
        <dbReference type="EMBL" id="KXT08540.1"/>
    </source>
</evidence>
<dbReference type="PANTHER" id="PTHR11014:SF63">
    <property type="entry name" value="METALLOPEPTIDASE, PUTATIVE (AFU_ORTHOLOGUE AFUA_6G09600)-RELATED"/>
    <property type="match status" value="1"/>
</dbReference>
<protein>
    <recommendedName>
        <fullName evidence="5">Peptidase M20 dimerisation domain-containing protein</fullName>
    </recommendedName>
</protein>
<evidence type="ECO:0000256" key="3">
    <source>
        <dbReference type="ARBA" id="ARBA00022801"/>
    </source>
</evidence>
<feature type="region of interest" description="Disordered" evidence="4">
    <location>
        <begin position="184"/>
        <end position="209"/>
    </location>
</feature>
<feature type="domain" description="Peptidase M20 dimerisation" evidence="5">
    <location>
        <begin position="632"/>
        <end position="728"/>
    </location>
</feature>
<dbReference type="InterPro" id="IPR035426">
    <property type="entry name" value="Gemin2/Brr1"/>
</dbReference>
<dbReference type="Pfam" id="PF04938">
    <property type="entry name" value="SIP1"/>
    <property type="match status" value="1"/>
</dbReference>
<organism evidence="6 7">
    <name type="scientific">Pseudocercospora musae</name>
    <dbReference type="NCBI Taxonomy" id="113226"/>
    <lineage>
        <taxon>Eukaryota</taxon>
        <taxon>Fungi</taxon>
        <taxon>Dikarya</taxon>
        <taxon>Ascomycota</taxon>
        <taxon>Pezizomycotina</taxon>
        <taxon>Dothideomycetes</taxon>
        <taxon>Dothideomycetidae</taxon>
        <taxon>Mycosphaerellales</taxon>
        <taxon>Mycosphaerellaceae</taxon>
        <taxon>Pseudocercospora</taxon>
    </lineage>
</organism>
<dbReference type="OrthoDB" id="6119954at2759"/>